<dbReference type="InterPro" id="IPR009959">
    <property type="entry name" value="Cyclase_SnoaL-like"/>
</dbReference>
<comment type="caution">
    <text evidence="1">The sequence shown here is derived from an EMBL/GenBank/DDBJ whole genome shotgun (WGS) entry which is preliminary data.</text>
</comment>
<organism evidence="1 2">
    <name type="scientific">Variovorax ginsengisoli</name>
    <dbReference type="NCBI Taxonomy" id="363844"/>
    <lineage>
        <taxon>Bacteria</taxon>
        <taxon>Pseudomonadati</taxon>
        <taxon>Pseudomonadota</taxon>
        <taxon>Betaproteobacteria</taxon>
        <taxon>Burkholderiales</taxon>
        <taxon>Comamonadaceae</taxon>
        <taxon>Variovorax</taxon>
    </lineage>
</organism>
<name>A0ABT8S6R6_9BURK</name>
<dbReference type="Pfam" id="PF07366">
    <property type="entry name" value="SnoaL"/>
    <property type="match status" value="1"/>
</dbReference>
<dbReference type="RefSeq" id="WP_301812385.1">
    <property type="nucleotide sequence ID" value="NZ_JAUJZH010000015.1"/>
</dbReference>
<protein>
    <submittedName>
        <fullName evidence="1">Ester cyclase</fullName>
    </submittedName>
</protein>
<dbReference type="Gene3D" id="3.10.450.50">
    <property type="match status" value="1"/>
</dbReference>
<dbReference type="Proteomes" id="UP001169027">
    <property type="component" value="Unassembled WGS sequence"/>
</dbReference>
<gene>
    <name evidence="1" type="ORF">Q2T77_20175</name>
</gene>
<dbReference type="EMBL" id="JAUKVY010000015">
    <property type="protein sequence ID" value="MDO1534611.1"/>
    <property type="molecule type" value="Genomic_DNA"/>
</dbReference>
<reference evidence="1" key="1">
    <citation type="submission" date="2023-06" db="EMBL/GenBank/DDBJ databases">
        <authorList>
            <person name="Jiang Y."/>
            <person name="Liu Q."/>
        </authorList>
    </citation>
    <scope>NUCLEOTIDE SEQUENCE</scope>
    <source>
        <strain evidence="1">CGMCC 1.12090</strain>
    </source>
</reference>
<accession>A0ABT8S6R6</accession>
<dbReference type="InterPro" id="IPR032710">
    <property type="entry name" value="NTF2-like_dom_sf"/>
</dbReference>
<evidence type="ECO:0000313" key="1">
    <source>
        <dbReference type="EMBL" id="MDO1534611.1"/>
    </source>
</evidence>
<evidence type="ECO:0000313" key="2">
    <source>
        <dbReference type="Proteomes" id="UP001169027"/>
    </source>
</evidence>
<dbReference type="SUPFAM" id="SSF54427">
    <property type="entry name" value="NTF2-like"/>
    <property type="match status" value="1"/>
</dbReference>
<proteinExistence type="predicted"/>
<sequence>MALTRTEMDRRIDQHFRFEATDDVEGVLATLSPDVEHDIVGAPSGPTRGRDGARPFYEALFSDLSDSRVESQRRLYGADFLVDESIWRGKAPGRPFGLEGRGRPLEFRLLHVVEFTDAGDIRRENVWLDLAAIIQQLPQDS</sequence>
<keyword evidence="2" id="KW-1185">Reference proteome</keyword>